<dbReference type="AlphaFoldDB" id="A0A4Q7AHW5"/>
<dbReference type="Gene3D" id="1.10.720.30">
    <property type="entry name" value="SAP domain"/>
    <property type="match status" value="1"/>
</dbReference>
<dbReference type="EMBL" id="SGSQ01000009">
    <property type="protein sequence ID" value="RZG47034.1"/>
    <property type="molecule type" value="Genomic_DNA"/>
</dbReference>
<protein>
    <recommendedName>
        <fullName evidence="4">HeH/LEM domain protein</fullName>
    </recommendedName>
</protein>
<feature type="coiled-coil region" evidence="1">
    <location>
        <begin position="84"/>
        <end position="118"/>
    </location>
</feature>
<proteinExistence type="predicted"/>
<reference evidence="2 3" key="1">
    <citation type="submission" date="2019-02" db="EMBL/GenBank/DDBJ databases">
        <title>The Batch Genome Submission of Acinetobacter spp. strains.</title>
        <authorList>
            <person name="Qin J."/>
            <person name="Hu Y."/>
            <person name="Ye H."/>
            <person name="Wei L."/>
            <person name="Feng Y."/>
            <person name="Zong Z."/>
        </authorList>
    </citation>
    <scope>NUCLEOTIDE SEQUENCE [LARGE SCALE GENOMIC DNA]</scope>
    <source>
        <strain evidence="2 3">WCHAW060049</strain>
    </source>
</reference>
<dbReference type="RefSeq" id="WP_130168408.1">
    <property type="nucleotide sequence ID" value="NZ_SGSQ01000009.1"/>
</dbReference>
<evidence type="ECO:0000256" key="1">
    <source>
        <dbReference type="SAM" id="Coils"/>
    </source>
</evidence>
<keyword evidence="1" id="KW-0175">Coiled coil</keyword>
<name>A0A4Q7AHW5_9GAMM</name>
<accession>A0A4Q7AHW5</accession>
<keyword evidence="3" id="KW-1185">Reference proteome</keyword>
<gene>
    <name evidence="2" type="ORF">EXU28_07550</name>
</gene>
<organism evidence="2 3">
    <name type="scientific">Acinetobacter wuhouensis</name>
    <dbReference type="NCBI Taxonomy" id="1879050"/>
    <lineage>
        <taxon>Bacteria</taxon>
        <taxon>Pseudomonadati</taxon>
        <taxon>Pseudomonadota</taxon>
        <taxon>Gammaproteobacteria</taxon>
        <taxon>Moraxellales</taxon>
        <taxon>Moraxellaceae</taxon>
        <taxon>Acinetobacter</taxon>
    </lineage>
</organism>
<evidence type="ECO:0000313" key="2">
    <source>
        <dbReference type="EMBL" id="RZG47034.1"/>
    </source>
</evidence>
<evidence type="ECO:0008006" key="4">
    <source>
        <dbReference type="Google" id="ProtNLM"/>
    </source>
</evidence>
<evidence type="ECO:0000313" key="3">
    <source>
        <dbReference type="Proteomes" id="UP000293863"/>
    </source>
</evidence>
<sequence length="168" mass="19129">MQYPKMLYIGTTKSHKHEIAQNVDHEAELRDLGFVDFGELEDEVNQVSGGVLGSASSKDFKNAFVPIEQFDAVSEELVLKELQFNVAQTERDQFKEDLDKALEEIQQLQQVIDSFKTEQKNVEPVTAETDYNSLTTPQLQKFLDEKGITYLKRDNKDTLISLLENAGK</sequence>
<comment type="caution">
    <text evidence="2">The sequence shown here is derived from an EMBL/GenBank/DDBJ whole genome shotgun (WGS) entry which is preliminary data.</text>
</comment>
<dbReference type="InterPro" id="IPR036361">
    <property type="entry name" value="SAP_dom_sf"/>
</dbReference>
<dbReference type="Proteomes" id="UP000293863">
    <property type="component" value="Unassembled WGS sequence"/>
</dbReference>